<dbReference type="InterPro" id="IPR000073">
    <property type="entry name" value="AB_hydrolase_1"/>
</dbReference>
<dbReference type="SUPFAM" id="SSF53474">
    <property type="entry name" value="alpha/beta-Hydrolases"/>
    <property type="match status" value="1"/>
</dbReference>
<dbReference type="PANTHER" id="PTHR12277">
    <property type="entry name" value="ALPHA/BETA HYDROLASE DOMAIN-CONTAINING PROTEIN"/>
    <property type="match status" value="1"/>
</dbReference>
<dbReference type="AlphaFoldDB" id="A0A6A6ZBJ7"/>
<dbReference type="Gene3D" id="3.40.50.1820">
    <property type="entry name" value="alpha/beta hydrolase"/>
    <property type="match status" value="1"/>
</dbReference>
<evidence type="ECO:0000259" key="2">
    <source>
        <dbReference type="Pfam" id="PF12697"/>
    </source>
</evidence>
<name>A0A6A6ZBJ7_9PLEO</name>
<dbReference type="InterPro" id="IPR029058">
    <property type="entry name" value="AB_hydrolase_fold"/>
</dbReference>
<keyword evidence="1" id="KW-0812">Transmembrane</keyword>
<keyword evidence="3" id="KW-0378">Hydrolase</keyword>
<feature type="domain" description="AB hydrolase-1" evidence="2">
    <location>
        <begin position="145"/>
        <end position="289"/>
    </location>
</feature>
<keyword evidence="1" id="KW-1133">Transmembrane helix</keyword>
<feature type="transmembrane region" description="Helical" evidence="1">
    <location>
        <begin position="6"/>
        <end position="30"/>
    </location>
</feature>
<accession>A0A6A6ZBJ7</accession>
<protein>
    <submittedName>
        <fullName evidence="3">Alpha/beta-hydrolase</fullName>
    </submittedName>
</protein>
<evidence type="ECO:0000256" key="1">
    <source>
        <dbReference type="SAM" id="Phobius"/>
    </source>
</evidence>
<evidence type="ECO:0000313" key="3">
    <source>
        <dbReference type="EMBL" id="KAF2818410.1"/>
    </source>
</evidence>
<keyword evidence="1" id="KW-0472">Membrane</keyword>
<organism evidence="3 4">
    <name type="scientific">Ophiobolus disseminans</name>
    <dbReference type="NCBI Taxonomy" id="1469910"/>
    <lineage>
        <taxon>Eukaryota</taxon>
        <taxon>Fungi</taxon>
        <taxon>Dikarya</taxon>
        <taxon>Ascomycota</taxon>
        <taxon>Pezizomycotina</taxon>
        <taxon>Dothideomycetes</taxon>
        <taxon>Pleosporomycetidae</taxon>
        <taxon>Pleosporales</taxon>
        <taxon>Pleosporineae</taxon>
        <taxon>Phaeosphaeriaceae</taxon>
        <taxon>Ophiobolus</taxon>
    </lineage>
</organism>
<gene>
    <name evidence="3" type="ORF">CC86DRAFT_461058</name>
</gene>
<reference evidence="3" key="1">
    <citation type="journal article" date="2020" name="Stud. Mycol.">
        <title>101 Dothideomycetes genomes: a test case for predicting lifestyles and emergence of pathogens.</title>
        <authorList>
            <person name="Haridas S."/>
            <person name="Albert R."/>
            <person name="Binder M."/>
            <person name="Bloem J."/>
            <person name="Labutti K."/>
            <person name="Salamov A."/>
            <person name="Andreopoulos B."/>
            <person name="Baker S."/>
            <person name="Barry K."/>
            <person name="Bills G."/>
            <person name="Bluhm B."/>
            <person name="Cannon C."/>
            <person name="Castanera R."/>
            <person name="Culley D."/>
            <person name="Daum C."/>
            <person name="Ezra D."/>
            <person name="Gonzalez J."/>
            <person name="Henrissat B."/>
            <person name="Kuo A."/>
            <person name="Liang C."/>
            <person name="Lipzen A."/>
            <person name="Lutzoni F."/>
            <person name="Magnuson J."/>
            <person name="Mondo S."/>
            <person name="Nolan M."/>
            <person name="Ohm R."/>
            <person name="Pangilinan J."/>
            <person name="Park H.-J."/>
            <person name="Ramirez L."/>
            <person name="Alfaro M."/>
            <person name="Sun H."/>
            <person name="Tritt A."/>
            <person name="Yoshinaga Y."/>
            <person name="Zwiers L.-H."/>
            <person name="Turgeon B."/>
            <person name="Goodwin S."/>
            <person name="Spatafora J."/>
            <person name="Crous P."/>
            <person name="Grigoriev I."/>
        </authorList>
    </citation>
    <scope>NUCLEOTIDE SEQUENCE</scope>
    <source>
        <strain evidence="3">CBS 113818</strain>
    </source>
</reference>
<keyword evidence="4" id="KW-1185">Reference proteome</keyword>
<sequence length="381" mass="42180">MSLYTIVGVSLSFVSTIWIPATLLCCIPWVQKQMLYLHWVTFSPGKWLTEPERAGFLKNQVTPFRITTNDNEQLFTWLVAPLGVYAKHSEDFITERAGVDDIEEKLAFRLLRADPEARLLIYFHGNSATIAQQRRTEEYRSYASGASGKIFVLAFDYRGFGRSSGTPSETGLLSDAEAVVDWALNRARISPDRIVLLGHSLGTAVVSGIAHHYMKIGIEFAGLILCAAFTNAGGAFASYSIGGVVPVLAPIKLSSTFQGWFSSRMRDTWHSDTRLAELAQNCARLQLVFVHAENDTTMPWVETEALFKSTLQAAVNATSPHDGIPKNLHVVDLGEAGRQEVWRCGSRSIQKTIAKHGGKCFPEPGSAHRQTCRNFTVARQQ</sequence>
<feature type="transmembrane region" description="Helical" evidence="1">
    <location>
        <begin position="220"/>
        <end position="249"/>
    </location>
</feature>
<dbReference type="EMBL" id="MU006252">
    <property type="protein sequence ID" value="KAF2818410.1"/>
    <property type="molecule type" value="Genomic_DNA"/>
</dbReference>
<dbReference type="Proteomes" id="UP000799424">
    <property type="component" value="Unassembled WGS sequence"/>
</dbReference>
<proteinExistence type="predicted"/>
<dbReference type="OrthoDB" id="446723at2759"/>
<dbReference type="PANTHER" id="PTHR12277:SF81">
    <property type="entry name" value="PROTEIN ABHD13"/>
    <property type="match status" value="1"/>
</dbReference>
<dbReference type="GO" id="GO:0016787">
    <property type="term" value="F:hydrolase activity"/>
    <property type="evidence" value="ECO:0007669"/>
    <property type="project" value="UniProtKB-KW"/>
</dbReference>
<dbReference type="Pfam" id="PF12697">
    <property type="entry name" value="Abhydrolase_6"/>
    <property type="match status" value="1"/>
</dbReference>
<evidence type="ECO:0000313" key="4">
    <source>
        <dbReference type="Proteomes" id="UP000799424"/>
    </source>
</evidence>